<evidence type="ECO:0000313" key="2">
    <source>
        <dbReference type="Proteomes" id="UP000324298"/>
    </source>
</evidence>
<comment type="caution">
    <text evidence="1">The sequence shown here is derived from an EMBL/GenBank/DDBJ whole genome shotgun (WGS) entry which is preliminary data.</text>
</comment>
<dbReference type="InterPro" id="IPR011990">
    <property type="entry name" value="TPR-like_helical_dom_sf"/>
</dbReference>
<protein>
    <recommendedName>
        <fullName evidence="3">Tetratricopeptide repeat-containing protein</fullName>
    </recommendedName>
</protein>
<name>A0A5A9XER5_9BACT</name>
<dbReference type="RefSeq" id="WP_149307717.1">
    <property type="nucleotide sequence ID" value="NZ_SRSD01000006.1"/>
</dbReference>
<accession>A0A5A9XER5</accession>
<dbReference type="EMBL" id="SRSD01000006">
    <property type="protein sequence ID" value="KAA0891354.1"/>
    <property type="molecule type" value="Genomic_DNA"/>
</dbReference>
<dbReference type="SUPFAM" id="SSF48452">
    <property type="entry name" value="TPR-like"/>
    <property type="match status" value="1"/>
</dbReference>
<dbReference type="Gene3D" id="1.25.40.10">
    <property type="entry name" value="Tetratricopeptide repeat domain"/>
    <property type="match status" value="2"/>
</dbReference>
<sequence length="302" mass="32778">MNSAEVSTTTPLSGISYVTPPAGYTLRGRDGRVAIPWDDKPPIPLLDEDLASVQERAPDYDTVGRGIYQALRLDPECAHAAEYAAVLKEAYPHIVSELGGQIVMLDAKEVDTPYLDRKITSLKILALLDSTNAGLQAEIARTYADKGSRLAALRQAVDSWYGAEKHLKKAMALDPSDGHIAYEYGEALYILGRYDQAAEVWGEALAGLAATERARLEARIAGILAGKLPLVPPLDYLTALSAALEERQAGRTEEAAAIIEDVLADPSFVEQFPMGEVYYLLGTCYQEMGMVNEAAEAFRRSA</sequence>
<reference evidence="1 2" key="1">
    <citation type="submission" date="2019-04" db="EMBL/GenBank/DDBJ databases">
        <title>Geobacter ruber sp. nov., ferric-reducing bacteria isolated from paddy soil.</title>
        <authorList>
            <person name="Xu Z."/>
            <person name="Masuda Y."/>
            <person name="Itoh H."/>
            <person name="Senoo K."/>
        </authorList>
    </citation>
    <scope>NUCLEOTIDE SEQUENCE [LARGE SCALE GENOMIC DNA]</scope>
    <source>
        <strain evidence="1 2">Red88</strain>
    </source>
</reference>
<proteinExistence type="predicted"/>
<evidence type="ECO:0000313" key="1">
    <source>
        <dbReference type="EMBL" id="KAA0891354.1"/>
    </source>
</evidence>
<dbReference type="Proteomes" id="UP000324298">
    <property type="component" value="Unassembled WGS sequence"/>
</dbReference>
<gene>
    <name evidence="1" type="ORF">ET418_11260</name>
</gene>
<evidence type="ECO:0008006" key="3">
    <source>
        <dbReference type="Google" id="ProtNLM"/>
    </source>
</evidence>
<dbReference type="OrthoDB" id="5392077at2"/>
<dbReference type="AlphaFoldDB" id="A0A5A9XER5"/>
<organism evidence="1 2">
    <name type="scientific">Oryzomonas rubra</name>
    <dbReference type="NCBI Taxonomy" id="2509454"/>
    <lineage>
        <taxon>Bacteria</taxon>
        <taxon>Pseudomonadati</taxon>
        <taxon>Thermodesulfobacteriota</taxon>
        <taxon>Desulfuromonadia</taxon>
        <taxon>Geobacterales</taxon>
        <taxon>Geobacteraceae</taxon>
        <taxon>Oryzomonas</taxon>
    </lineage>
</organism>
<keyword evidence="2" id="KW-1185">Reference proteome</keyword>
<dbReference type="PROSITE" id="PS50293">
    <property type="entry name" value="TPR_REGION"/>
    <property type="match status" value="1"/>
</dbReference>